<dbReference type="EMBL" id="JALJOT010000006">
    <property type="protein sequence ID" value="KAK9909324.1"/>
    <property type="molecule type" value="Genomic_DNA"/>
</dbReference>
<organism evidence="9 10">
    <name type="scientific">Coccomyxa subellipsoidea</name>
    <dbReference type="NCBI Taxonomy" id="248742"/>
    <lineage>
        <taxon>Eukaryota</taxon>
        <taxon>Viridiplantae</taxon>
        <taxon>Chlorophyta</taxon>
        <taxon>core chlorophytes</taxon>
        <taxon>Trebouxiophyceae</taxon>
        <taxon>Trebouxiophyceae incertae sedis</taxon>
        <taxon>Coccomyxaceae</taxon>
        <taxon>Coccomyxa</taxon>
    </lineage>
</organism>
<protein>
    <recommendedName>
        <fullName evidence="2">ubiquitinyl hydrolase 1</fullName>
        <ecNumber evidence="2">3.4.19.12</ecNumber>
    </recommendedName>
</protein>
<feature type="region of interest" description="Disordered" evidence="7">
    <location>
        <begin position="63"/>
        <end position="95"/>
    </location>
</feature>
<dbReference type="Gene3D" id="1.20.1300.20">
    <property type="entry name" value="Peptidase C65 Otubain, subdomain 2"/>
    <property type="match status" value="1"/>
</dbReference>
<reference evidence="9 10" key="1">
    <citation type="journal article" date="2024" name="Nat. Commun.">
        <title>Phylogenomics reveals the evolutionary origins of lichenization in chlorophyte algae.</title>
        <authorList>
            <person name="Puginier C."/>
            <person name="Libourel C."/>
            <person name="Otte J."/>
            <person name="Skaloud P."/>
            <person name="Haon M."/>
            <person name="Grisel S."/>
            <person name="Petersen M."/>
            <person name="Berrin J.G."/>
            <person name="Delaux P.M."/>
            <person name="Dal Grande F."/>
            <person name="Keller J."/>
        </authorList>
    </citation>
    <scope>NUCLEOTIDE SEQUENCE [LARGE SCALE GENOMIC DNA]</scope>
    <source>
        <strain evidence="9 10">SAG 216-7</strain>
    </source>
</reference>
<dbReference type="InterPro" id="IPR019400">
    <property type="entry name" value="Peptidase_C65_otubain"/>
</dbReference>
<dbReference type="PANTHER" id="PTHR12931">
    <property type="entry name" value="UBIQUITIN THIOLESTERASE PROTEIN OTUB"/>
    <property type="match status" value="1"/>
</dbReference>
<evidence type="ECO:0000256" key="7">
    <source>
        <dbReference type="SAM" id="MobiDB-lite"/>
    </source>
</evidence>
<evidence type="ECO:0000256" key="3">
    <source>
        <dbReference type="ARBA" id="ARBA00022670"/>
    </source>
</evidence>
<keyword evidence="10" id="KW-1185">Reference proteome</keyword>
<dbReference type="InterPro" id="IPR042467">
    <property type="entry name" value="Peptidase_C65_otubain_sub2"/>
</dbReference>
<comment type="catalytic activity">
    <reaction evidence="1">
        <text>Thiol-dependent hydrolysis of ester, thioester, amide, peptide and isopeptide bonds formed by the C-terminal Gly of ubiquitin (a 76-residue protein attached to proteins as an intracellular targeting signal).</text>
        <dbReference type="EC" id="3.4.19.12"/>
    </reaction>
</comment>
<dbReference type="Proteomes" id="UP001491310">
    <property type="component" value="Unassembled WGS sequence"/>
</dbReference>
<feature type="region of interest" description="Disordered" evidence="7">
    <location>
        <begin position="1"/>
        <end position="45"/>
    </location>
</feature>
<keyword evidence="6" id="KW-0788">Thiol protease</keyword>
<dbReference type="InterPro" id="IPR003323">
    <property type="entry name" value="OTU_dom"/>
</dbReference>
<sequence>MRSGYAGNESPARAESSVGAISHQNTAETFTDGAESRPLQSVGDHSVGVSLADNTLRTSVNSVSAAVGDSGDEPTAEIVTSTPTHVPNEAEDVSRPTDDQIIAQENSIRAAEAEKRPFVGIVEPLSALEEEYRQGSAVFRDKIRSLEMQYGSMRRTRGDGNCFFRSFMFAFMEQLVQNNDIPERNRVVTCIRQWKAKLVAVGFQEMVFEDAMEIVIDQLNSLGTAESLSVAQLEHNFCEPMLSPMIIMLLRMLTSAEIQRRSDFFAPFIMGMCDDEVSVEQFCRRYVEPMGEESDHVHIVALTNALLVPIRVVYLDRSTGAAMAGVGYDSAAINHHDFVPDSLGESPTPVNPRVHVLYRPGHYDILYPLTVTAANSTQIASC</sequence>
<gene>
    <name evidence="9" type="ORF">WJX75_000535</name>
</gene>
<evidence type="ECO:0000256" key="5">
    <source>
        <dbReference type="ARBA" id="ARBA00022801"/>
    </source>
</evidence>
<evidence type="ECO:0000256" key="4">
    <source>
        <dbReference type="ARBA" id="ARBA00022786"/>
    </source>
</evidence>
<evidence type="ECO:0000313" key="9">
    <source>
        <dbReference type="EMBL" id="KAK9909324.1"/>
    </source>
</evidence>
<name>A0ABR2YQJ6_9CHLO</name>
<evidence type="ECO:0000256" key="6">
    <source>
        <dbReference type="ARBA" id="ARBA00022807"/>
    </source>
</evidence>
<evidence type="ECO:0000256" key="2">
    <source>
        <dbReference type="ARBA" id="ARBA00012759"/>
    </source>
</evidence>
<dbReference type="SUPFAM" id="SSF54001">
    <property type="entry name" value="Cysteine proteinases"/>
    <property type="match status" value="1"/>
</dbReference>
<dbReference type="InterPro" id="IPR038765">
    <property type="entry name" value="Papain-like_cys_pep_sf"/>
</dbReference>
<feature type="domain" description="OTU" evidence="8">
    <location>
        <begin position="151"/>
        <end position="369"/>
    </location>
</feature>
<keyword evidence="5" id="KW-0378">Hydrolase</keyword>
<dbReference type="PROSITE" id="PS50802">
    <property type="entry name" value="OTU"/>
    <property type="match status" value="1"/>
</dbReference>
<dbReference type="Gene3D" id="3.30.200.60">
    <property type="entry name" value="Peptidase C65 Otubain, subdomain 1"/>
    <property type="match status" value="1"/>
</dbReference>
<dbReference type="Pfam" id="PF10275">
    <property type="entry name" value="Peptidase_C65"/>
    <property type="match status" value="1"/>
</dbReference>
<dbReference type="InterPro" id="IPR042468">
    <property type="entry name" value="Peptidase_C65_otubain_sub1"/>
</dbReference>
<accession>A0ABR2YQJ6</accession>
<keyword evidence="4" id="KW-0833">Ubl conjugation pathway</keyword>
<dbReference type="CDD" id="cd22765">
    <property type="entry name" value="AtOTU1-like"/>
    <property type="match status" value="1"/>
</dbReference>
<comment type="caution">
    <text evidence="9">The sequence shown here is derived from an EMBL/GenBank/DDBJ whole genome shotgun (WGS) entry which is preliminary data.</text>
</comment>
<dbReference type="PANTHER" id="PTHR12931:SF15">
    <property type="entry name" value="UBIQUITIN THIOESTERASE OTUBAIN-LIKE"/>
    <property type="match status" value="1"/>
</dbReference>
<proteinExistence type="predicted"/>
<dbReference type="EC" id="3.4.19.12" evidence="2"/>
<evidence type="ECO:0000313" key="10">
    <source>
        <dbReference type="Proteomes" id="UP001491310"/>
    </source>
</evidence>
<keyword evidence="3" id="KW-0645">Protease</keyword>
<evidence type="ECO:0000256" key="1">
    <source>
        <dbReference type="ARBA" id="ARBA00000707"/>
    </source>
</evidence>
<evidence type="ECO:0000259" key="8">
    <source>
        <dbReference type="PROSITE" id="PS50802"/>
    </source>
</evidence>